<dbReference type="SMART" id="SM00554">
    <property type="entry name" value="FAS1"/>
    <property type="match status" value="1"/>
</dbReference>
<dbReference type="EMBL" id="JAPDNS010000001">
    <property type="protein sequence ID" value="MCW3484408.1"/>
    <property type="molecule type" value="Genomic_DNA"/>
</dbReference>
<dbReference type="RefSeq" id="WP_264730003.1">
    <property type="nucleotide sequence ID" value="NZ_JAPDNR010000001.1"/>
</dbReference>
<dbReference type="InterPro" id="IPR000782">
    <property type="entry name" value="FAS1_domain"/>
</dbReference>
<reference evidence="2 3" key="1">
    <citation type="submission" date="2022-10" db="EMBL/GenBank/DDBJ databases">
        <title>Chitinophaga nivalis PC15 sp. nov., isolated from Pyeongchang county, South Korea.</title>
        <authorList>
            <person name="Trinh H.N."/>
        </authorList>
    </citation>
    <scope>NUCLEOTIDE SEQUENCE [LARGE SCALE GENOMIC DNA]</scope>
    <source>
        <strain evidence="2 3">PC14</strain>
    </source>
</reference>
<comment type="caution">
    <text evidence="2">The sequence shown here is derived from an EMBL/GenBank/DDBJ whole genome shotgun (WGS) entry which is preliminary data.</text>
</comment>
<evidence type="ECO:0000313" key="2">
    <source>
        <dbReference type="EMBL" id="MCW3484408.1"/>
    </source>
</evidence>
<dbReference type="Gene3D" id="2.30.180.10">
    <property type="entry name" value="FAS1 domain"/>
    <property type="match status" value="1"/>
</dbReference>
<dbReference type="Proteomes" id="UP001207742">
    <property type="component" value="Unassembled WGS sequence"/>
</dbReference>
<name>A0ABT3IKF8_9BACT</name>
<evidence type="ECO:0000313" key="3">
    <source>
        <dbReference type="Proteomes" id="UP001207742"/>
    </source>
</evidence>
<organism evidence="2 3">
    <name type="scientific">Chitinophaga nivalis</name>
    <dbReference type="NCBI Taxonomy" id="2991709"/>
    <lineage>
        <taxon>Bacteria</taxon>
        <taxon>Pseudomonadati</taxon>
        <taxon>Bacteroidota</taxon>
        <taxon>Chitinophagia</taxon>
        <taxon>Chitinophagales</taxon>
        <taxon>Chitinophagaceae</taxon>
        <taxon>Chitinophaga</taxon>
    </lineage>
</organism>
<dbReference type="PROSITE" id="PS50213">
    <property type="entry name" value="FAS1"/>
    <property type="match status" value="1"/>
</dbReference>
<evidence type="ECO:0000259" key="1">
    <source>
        <dbReference type="PROSITE" id="PS50213"/>
    </source>
</evidence>
<accession>A0ABT3IKF8</accession>
<dbReference type="SUPFAM" id="SSF82153">
    <property type="entry name" value="FAS1 domain"/>
    <property type="match status" value="1"/>
</dbReference>
<dbReference type="InterPro" id="IPR050904">
    <property type="entry name" value="Adhesion/Biosynth-related"/>
</dbReference>
<dbReference type="PANTHER" id="PTHR10900">
    <property type="entry name" value="PERIOSTIN-RELATED"/>
    <property type="match status" value="1"/>
</dbReference>
<sequence length="136" mass="14647">MSNVVEVVVADRNLATMSRSIKAAGLDMVLSKKGPFTIFAPTDLAFGKLQPGRIPALLQSENKEKLIELLNHHVVEGLTSFNDLKDNQKLVTANGRELAVKVNAGKVTINGATVQGRDNRGTNGVVHSLDTVIEMK</sequence>
<feature type="domain" description="FAS1" evidence="1">
    <location>
        <begin position="1"/>
        <end position="133"/>
    </location>
</feature>
<gene>
    <name evidence="2" type="ORF">OL497_10925</name>
</gene>
<dbReference type="PANTHER" id="PTHR10900:SF124">
    <property type="entry name" value="FI05614P"/>
    <property type="match status" value="1"/>
</dbReference>
<keyword evidence="3" id="KW-1185">Reference proteome</keyword>
<protein>
    <submittedName>
        <fullName evidence="2">Fasciclin domain-containing protein</fullName>
    </submittedName>
</protein>
<dbReference type="InterPro" id="IPR036378">
    <property type="entry name" value="FAS1_dom_sf"/>
</dbReference>
<dbReference type="Pfam" id="PF02469">
    <property type="entry name" value="Fasciclin"/>
    <property type="match status" value="1"/>
</dbReference>
<proteinExistence type="predicted"/>